<keyword evidence="4" id="KW-1185">Reference proteome</keyword>
<organism evidence="3 4">
    <name type="scientific">Trujillonella endophytica</name>
    <dbReference type="NCBI Taxonomy" id="673521"/>
    <lineage>
        <taxon>Bacteria</taxon>
        <taxon>Bacillati</taxon>
        <taxon>Actinomycetota</taxon>
        <taxon>Actinomycetes</taxon>
        <taxon>Geodermatophilales</taxon>
        <taxon>Geodermatophilaceae</taxon>
        <taxon>Trujillonella</taxon>
    </lineage>
</organism>
<evidence type="ECO:0000256" key="1">
    <source>
        <dbReference type="SAM" id="MobiDB-lite"/>
    </source>
</evidence>
<gene>
    <name evidence="3" type="ORF">SAMN05660991_03074</name>
</gene>
<feature type="domain" description="M23ase beta-sheet core" evidence="2">
    <location>
        <begin position="309"/>
        <end position="398"/>
    </location>
</feature>
<evidence type="ECO:0000259" key="2">
    <source>
        <dbReference type="Pfam" id="PF01551"/>
    </source>
</evidence>
<name>A0A1H8UT19_9ACTN</name>
<dbReference type="Pfam" id="PF01551">
    <property type="entry name" value="Peptidase_M23"/>
    <property type="match status" value="1"/>
</dbReference>
<feature type="region of interest" description="Disordered" evidence="1">
    <location>
        <begin position="1"/>
        <end position="96"/>
    </location>
</feature>
<dbReference type="SUPFAM" id="SSF51261">
    <property type="entry name" value="Duplicated hybrid motif"/>
    <property type="match status" value="1"/>
</dbReference>
<protein>
    <submittedName>
        <fullName evidence="3">Peptidase family M23</fullName>
    </submittedName>
</protein>
<dbReference type="Gene3D" id="2.70.70.10">
    <property type="entry name" value="Glucose Permease (Domain IIA)"/>
    <property type="match status" value="1"/>
</dbReference>
<dbReference type="AlphaFoldDB" id="A0A1H8UT19"/>
<proteinExistence type="predicted"/>
<accession>A0A1H8UT19</accession>
<evidence type="ECO:0000313" key="4">
    <source>
        <dbReference type="Proteomes" id="UP000198960"/>
    </source>
</evidence>
<dbReference type="CDD" id="cd12797">
    <property type="entry name" value="M23_peptidase"/>
    <property type="match status" value="1"/>
</dbReference>
<dbReference type="InterPro" id="IPR011055">
    <property type="entry name" value="Dup_hybrid_motif"/>
</dbReference>
<dbReference type="RefSeq" id="WP_091945111.1">
    <property type="nucleotide sequence ID" value="NZ_FOEE01000009.1"/>
</dbReference>
<feature type="compositionally biased region" description="Low complexity" evidence="1">
    <location>
        <begin position="63"/>
        <end position="79"/>
    </location>
</feature>
<dbReference type="PANTHER" id="PTHR21666:SF270">
    <property type="entry name" value="MUREIN HYDROLASE ACTIVATOR ENVC"/>
    <property type="match status" value="1"/>
</dbReference>
<feature type="compositionally biased region" description="Basic and acidic residues" evidence="1">
    <location>
        <begin position="53"/>
        <end position="62"/>
    </location>
</feature>
<dbReference type="GO" id="GO:0004222">
    <property type="term" value="F:metalloendopeptidase activity"/>
    <property type="evidence" value="ECO:0007669"/>
    <property type="project" value="TreeGrafter"/>
</dbReference>
<dbReference type="STRING" id="673521.SAMN05660991_03074"/>
<dbReference type="OrthoDB" id="5244067at2"/>
<evidence type="ECO:0000313" key="3">
    <source>
        <dbReference type="EMBL" id="SEP06311.1"/>
    </source>
</evidence>
<dbReference type="InterPro" id="IPR016047">
    <property type="entry name" value="M23ase_b-sheet_dom"/>
</dbReference>
<dbReference type="PANTHER" id="PTHR21666">
    <property type="entry name" value="PEPTIDASE-RELATED"/>
    <property type="match status" value="1"/>
</dbReference>
<reference evidence="4" key="1">
    <citation type="submission" date="2016-10" db="EMBL/GenBank/DDBJ databases">
        <authorList>
            <person name="Varghese N."/>
            <person name="Submissions S."/>
        </authorList>
    </citation>
    <scope>NUCLEOTIDE SEQUENCE [LARGE SCALE GENOMIC DNA]</scope>
    <source>
        <strain evidence="4">DSM 45413</strain>
    </source>
</reference>
<dbReference type="InterPro" id="IPR050570">
    <property type="entry name" value="Cell_wall_metabolism_enzyme"/>
</dbReference>
<dbReference type="EMBL" id="FOEE01000009">
    <property type="protein sequence ID" value="SEP06311.1"/>
    <property type="molecule type" value="Genomic_DNA"/>
</dbReference>
<dbReference type="Proteomes" id="UP000198960">
    <property type="component" value="Unassembled WGS sequence"/>
</dbReference>
<sequence>MSQLHHDPVLDEATVPAPGAGTPLDGLPDAPARRPDAAGAEVSPILSTQRAGDAQRREDDGASRSSTRSVASRAAAAARGVRRGTVRAGSRSAVGARSVVARWGRPDDAAPTPDAHLAGADDLADLAGAAEATARAGLEAVAPVEEVAQAEEVARAEDTATAEEGPERCSVPVVTAGHGRHRATLARRRPALYVAAALAAAAGLGVVTGGETQAHADPAQPVNESVSVARALGIEGSEPAPVQVDAIHLAELASSRQSRDLERYVAAAAQNEADQLTSLAIAEAARPDAVLPVQGARLTSGFGARWGTLHAGVDLAAPMHTPEYAAMDGVVLEAGPASGFGLAVYIQHDNGDVTVYGHMDRILVEAGQVVRAGDTIALLGNRGQSTGPHLHFEVHVGGLGGPKVDPLPWLRERGVQI</sequence>